<proteinExistence type="inferred from homology"/>
<keyword evidence="5" id="KW-0012">Acyltransferase</keyword>
<sequence length="647" mass="70768">MREESQAIVVNREKGTTVHVKASVTENPNPTNIKMVEENPTEINVLSEDGLNTKPPQSEMKEDDTNHPARNDSGRLKNRKNIYSIIGVFLIIIVAICIGAIVHLFQRCSACAFHQNTGVASDAEPCSKIGRDMMKWNGSGVDAAIAALLCIGLVNAHSMGIGGGLIFTIYNAPTGQVEVINSREVAPAQEITQSLETGGPSIAVPGEIRGYALAHQWHGRLPWKLLFEPSIKLARKGFPVGKSLAIALEANKVQIEASASLCDVFCKKNSNQILSENDIIYFPQLANTLQMIADLGPNAFYDGPVAEDIVNYVSQSGGQISHYDLKQYKANKEMPLNVTVDGYTLYVPGAPSGGPVLALILKILEGYNFSRESISTREKKVLTYHRIIEAFKFAFAERSKLEYPTSSDHTKVNEMISKASDIREKISDSHTHENIDYYGIKCFLPGQGGTSHLSVVAQDGSAVSVTSTINGRFGSFVRSNVTGIIFNNQMADFSQYEDNKSLPPCSQNYVQPGRRPFSAMSPAIILDKDKKVKMVVGASGSARIITATALVIINVLWFGDDACEAVNKPRIHHQLIPNFVQFESEDLASNEAELRLFRKELEDALKKKIHVTGFADMPSVVQAIVREGNLWHAVSDTKRKGGCPAGY</sequence>
<dbReference type="AlphaFoldDB" id="A0A401STA8"/>
<evidence type="ECO:0000256" key="2">
    <source>
        <dbReference type="ARBA" id="ARBA00084097"/>
    </source>
</evidence>
<dbReference type="InterPro" id="IPR043137">
    <property type="entry name" value="GGT_ssub_C"/>
</dbReference>
<dbReference type="GO" id="GO:0006751">
    <property type="term" value="P:glutathione catabolic process"/>
    <property type="evidence" value="ECO:0007669"/>
    <property type="project" value="UniProtKB-UniRule"/>
</dbReference>
<dbReference type="PANTHER" id="PTHR11686">
    <property type="entry name" value="GAMMA GLUTAMYL TRANSPEPTIDASE"/>
    <property type="match status" value="1"/>
</dbReference>
<keyword evidence="5" id="KW-0378">Hydrolase</keyword>
<comment type="function">
    <text evidence="5">Cleaves the gamma-glutamyl peptide bond of glutathione and glutathione conjugates.</text>
</comment>
<keyword evidence="2" id="KW-1202">Platelet aggregation activating toxin</keyword>
<feature type="binding site" evidence="4">
    <location>
        <begin position="468"/>
        <end position="470"/>
    </location>
    <ligand>
        <name>L-glutamate</name>
        <dbReference type="ChEBI" id="CHEBI:29985"/>
    </ligand>
</feature>
<feature type="binding site" evidence="4">
    <location>
        <position position="183"/>
    </location>
    <ligand>
        <name>L-glutamate</name>
        <dbReference type="ChEBI" id="CHEBI:29985"/>
    </ligand>
</feature>
<evidence type="ECO:0000256" key="6">
    <source>
        <dbReference type="SAM" id="MobiDB-lite"/>
    </source>
</evidence>
<dbReference type="InterPro" id="IPR000101">
    <property type="entry name" value="GGT_peptidase"/>
</dbReference>
<dbReference type="InterPro" id="IPR029055">
    <property type="entry name" value="Ntn_hydrolases_N"/>
</dbReference>
<dbReference type="Gene3D" id="1.10.246.130">
    <property type="match status" value="1"/>
</dbReference>
<feature type="binding site" evidence="4">
    <location>
        <position position="492"/>
    </location>
    <ligand>
        <name>L-glutamate</name>
        <dbReference type="ChEBI" id="CHEBI:29985"/>
    </ligand>
</feature>
<comment type="subcellular location">
    <subcellularLocation>
        <location evidence="5">Membrane</location>
        <topology evidence="5">Single-pass type II membrane protein</topology>
    </subcellularLocation>
</comment>
<comment type="catalytic activity">
    <reaction evidence="5">
        <text>an N-terminal (5-L-glutamyl)-[peptide] + an alpha-amino acid = 5-L-glutamyl amino acid + an N-terminal L-alpha-aminoacyl-[peptide]</text>
        <dbReference type="Rhea" id="RHEA:23904"/>
        <dbReference type="Rhea" id="RHEA-COMP:9780"/>
        <dbReference type="Rhea" id="RHEA-COMP:9795"/>
        <dbReference type="ChEBI" id="CHEBI:77644"/>
        <dbReference type="ChEBI" id="CHEBI:78597"/>
        <dbReference type="ChEBI" id="CHEBI:78599"/>
        <dbReference type="ChEBI" id="CHEBI:78608"/>
        <dbReference type="EC" id="2.3.2.2"/>
    </reaction>
</comment>
<comment type="catalytic activity">
    <reaction evidence="5">
        <text>glutathione + H2O = L-cysteinylglycine + L-glutamate</text>
        <dbReference type="Rhea" id="RHEA:28807"/>
        <dbReference type="ChEBI" id="CHEBI:15377"/>
        <dbReference type="ChEBI" id="CHEBI:29985"/>
        <dbReference type="ChEBI" id="CHEBI:57925"/>
        <dbReference type="ChEBI" id="CHEBI:61694"/>
        <dbReference type="EC" id="3.4.19.13"/>
    </reaction>
</comment>
<keyword evidence="2" id="KW-0800">Toxin</keyword>
<comment type="similarity">
    <text evidence="1">Belongs to the gamma-glutamyltransferase family.</text>
</comment>
<dbReference type="GO" id="GO:0005886">
    <property type="term" value="C:plasma membrane"/>
    <property type="evidence" value="ECO:0007669"/>
    <property type="project" value="TreeGrafter"/>
</dbReference>
<feature type="active site" description="Nucleophile" evidence="3">
    <location>
        <position position="450"/>
    </location>
</feature>
<dbReference type="GO" id="GO:0036374">
    <property type="term" value="F:glutathione hydrolase activity"/>
    <property type="evidence" value="ECO:0007669"/>
    <property type="project" value="UniProtKB-UniRule"/>
</dbReference>
<dbReference type="Pfam" id="PF01019">
    <property type="entry name" value="G_glu_transpept"/>
    <property type="match status" value="1"/>
</dbReference>
<dbReference type="Proteomes" id="UP000287033">
    <property type="component" value="Unassembled WGS sequence"/>
</dbReference>
<dbReference type="GO" id="GO:0103068">
    <property type="term" value="F:leukotriene C4 gamma-glutamyl transferase activity"/>
    <property type="evidence" value="ECO:0007669"/>
    <property type="project" value="UniProtKB-EC"/>
</dbReference>
<comment type="pathway">
    <text evidence="5">Sulfur metabolism; glutathione metabolism.</text>
</comment>
<feature type="binding site" evidence="4">
    <location>
        <position position="541"/>
    </location>
    <ligand>
        <name>L-glutamate</name>
        <dbReference type="ChEBI" id="CHEBI:29985"/>
    </ligand>
</feature>
<dbReference type="STRING" id="137246.A0A401STA8"/>
<comment type="catalytic activity">
    <reaction evidence="5">
        <text>an S-substituted glutathione + H2O = an S-substituted L-cysteinylglycine + L-glutamate</text>
        <dbReference type="Rhea" id="RHEA:59468"/>
        <dbReference type="ChEBI" id="CHEBI:15377"/>
        <dbReference type="ChEBI" id="CHEBI:29985"/>
        <dbReference type="ChEBI" id="CHEBI:90779"/>
        <dbReference type="ChEBI" id="CHEBI:143103"/>
        <dbReference type="EC" id="3.4.19.13"/>
    </reaction>
</comment>
<keyword evidence="5" id="KW-1133">Transmembrane helix</keyword>
<keyword evidence="5" id="KW-0812">Transmembrane</keyword>
<dbReference type="PRINTS" id="PR01210">
    <property type="entry name" value="GGTRANSPTASE"/>
</dbReference>
<keyword evidence="8" id="KW-1185">Reference proteome</keyword>
<evidence type="ECO:0000256" key="3">
    <source>
        <dbReference type="PIRSR" id="PIRSR600101-1"/>
    </source>
</evidence>
<evidence type="ECO:0000256" key="5">
    <source>
        <dbReference type="RuleBase" id="RU368068"/>
    </source>
</evidence>
<dbReference type="EC" id="3.4.19.13" evidence="5"/>
<dbReference type="FunFam" id="1.10.246.130:FF:000002">
    <property type="entry name" value="glutathione hydrolase 1 proenzyme"/>
    <property type="match status" value="1"/>
</dbReference>
<keyword evidence="2" id="KW-1199">Hemostasis impairing toxin</keyword>
<keyword evidence="5" id="KW-0808">Transferase</keyword>
<evidence type="ECO:0000256" key="4">
    <source>
        <dbReference type="PIRSR" id="PIRSR600101-2"/>
    </source>
</evidence>
<evidence type="ECO:0000256" key="1">
    <source>
        <dbReference type="ARBA" id="ARBA00009381"/>
    </source>
</evidence>
<dbReference type="FunFam" id="3.60.20.40:FF:000001">
    <property type="entry name" value="Gamma-glutamyltranspeptidase 1"/>
    <property type="match status" value="1"/>
</dbReference>
<evidence type="ECO:0000313" key="8">
    <source>
        <dbReference type="Proteomes" id="UP000287033"/>
    </source>
</evidence>
<dbReference type="PANTHER" id="PTHR11686:SF9">
    <property type="entry name" value="RE13973P"/>
    <property type="match status" value="1"/>
</dbReference>
<dbReference type="EC" id="2.3.2.2" evidence="5"/>
<accession>A0A401STA8</accession>
<dbReference type="Gene3D" id="3.60.20.40">
    <property type="match status" value="1"/>
</dbReference>
<dbReference type="SUPFAM" id="SSF56235">
    <property type="entry name" value="N-terminal nucleophile aminohydrolases (Ntn hydrolases)"/>
    <property type="match status" value="1"/>
</dbReference>
<name>A0A401STA8_CHIPU</name>
<gene>
    <name evidence="7" type="ORF">chiPu_0012107</name>
</gene>
<organism evidence="7 8">
    <name type="scientific">Chiloscyllium punctatum</name>
    <name type="common">Brownbanded bambooshark</name>
    <name type="synonym">Hemiscyllium punctatum</name>
    <dbReference type="NCBI Taxonomy" id="137246"/>
    <lineage>
        <taxon>Eukaryota</taxon>
        <taxon>Metazoa</taxon>
        <taxon>Chordata</taxon>
        <taxon>Craniata</taxon>
        <taxon>Vertebrata</taxon>
        <taxon>Chondrichthyes</taxon>
        <taxon>Elasmobranchii</taxon>
        <taxon>Galeomorphii</taxon>
        <taxon>Galeoidea</taxon>
        <taxon>Orectolobiformes</taxon>
        <taxon>Hemiscylliidae</taxon>
        <taxon>Chiloscyllium</taxon>
    </lineage>
</organism>
<reference evidence="7 8" key="1">
    <citation type="journal article" date="2018" name="Nat. Ecol. Evol.">
        <title>Shark genomes provide insights into elasmobranch evolution and the origin of vertebrates.</title>
        <authorList>
            <person name="Hara Y"/>
            <person name="Yamaguchi K"/>
            <person name="Onimaru K"/>
            <person name="Kadota M"/>
            <person name="Koyanagi M"/>
            <person name="Keeley SD"/>
            <person name="Tatsumi K"/>
            <person name="Tanaka K"/>
            <person name="Motone F"/>
            <person name="Kageyama Y"/>
            <person name="Nozu R"/>
            <person name="Adachi N"/>
            <person name="Nishimura O"/>
            <person name="Nakagawa R"/>
            <person name="Tanegashima C"/>
            <person name="Kiyatake I"/>
            <person name="Matsumoto R"/>
            <person name="Murakumo K"/>
            <person name="Nishida K"/>
            <person name="Terakita A"/>
            <person name="Kuratani S"/>
            <person name="Sato K"/>
            <person name="Hyodo S Kuraku.S."/>
        </authorList>
    </citation>
    <scope>NUCLEOTIDE SEQUENCE [LARGE SCALE GENOMIC DNA]</scope>
</reference>
<keyword evidence="5" id="KW-0472">Membrane</keyword>
<protein>
    <recommendedName>
        <fullName evidence="5">Glutathione hydrolase</fullName>
        <ecNumber evidence="5">2.3.2.2</ecNumber>
        <ecNumber evidence="5">3.4.19.13</ecNumber>
    </recommendedName>
    <alternativeName>
        <fullName evidence="5">Gamma-glutamyltransferase</fullName>
    </alternativeName>
    <alternativeName>
        <fullName evidence="5">Gamma-glutamyltranspeptidase</fullName>
    </alternativeName>
</protein>
<dbReference type="OMA" id="FPMHQAM"/>
<dbReference type="OrthoDB" id="1081007at2759"/>
<dbReference type="PROSITE" id="PS00462">
    <property type="entry name" value="G_GLU_TRANSPEPTIDASE"/>
    <property type="match status" value="1"/>
</dbReference>
<feature type="region of interest" description="Disordered" evidence="6">
    <location>
        <begin position="47"/>
        <end position="74"/>
    </location>
</feature>
<dbReference type="InterPro" id="IPR043138">
    <property type="entry name" value="GGT_lsub"/>
</dbReference>
<dbReference type="UniPathway" id="UPA00204"/>
<evidence type="ECO:0000313" key="7">
    <source>
        <dbReference type="EMBL" id="GCC33637.1"/>
    </source>
</evidence>
<feature type="compositionally biased region" description="Basic and acidic residues" evidence="6">
    <location>
        <begin position="59"/>
        <end position="74"/>
    </location>
</feature>
<dbReference type="EMBL" id="BEZZ01000535">
    <property type="protein sequence ID" value="GCC33637.1"/>
    <property type="molecule type" value="Genomic_DNA"/>
</dbReference>
<comment type="caution">
    <text evidence="7">The sequence shown here is derived from an EMBL/GenBank/DDBJ whole genome shotgun (WGS) entry which is preliminary data.</text>
</comment>
<dbReference type="InterPro" id="IPR055262">
    <property type="entry name" value="GGT_CS"/>
</dbReference>
<feature type="transmembrane region" description="Helical" evidence="5">
    <location>
        <begin position="82"/>
        <end position="105"/>
    </location>
</feature>